<gene>
    <name evidence="3" type="ORF">UTRI_03319</name>
</gene>
<keyword evidence="4" id="KW-1185">Reference proteome</keyword>
<evidence type="ECO:0000313" key="3">
    <source>
        <dbReference type="EMBL" id="SPO25954.1"/>
    </source>
</evidence>
<keyword evidence="2" id="KW-0732">Signal</keyword>
<feature type="signal peptide" evidence="2">
    <location>
        <begin position="1"/>
        <end position="21"/>
    </location>
</feature>
<evidence type="ECO:0000256" key="1">
    <source>
        <dbReference type="SAM" id="MobiDB-lite"/>
    </source>
</evidence>
<proteinExistence type="predicted"/>
<dbReference type="Proteomes" id="UP000324022">
    <property type="component" value="Unassembled WGS sequence"/>
</dbReference>
<reference evidence="3 4" key="1">
    <citation type="submission" date="2018-03" db="EMBL/GenBank/DDBJ databases">
        <authorList>
            <person name="Guldener U."/>
        </authorList>
    </citation>
    <scope>NUCLEOTIDE SEQUENCE [LARGE SCALE GENOMIC DNA]</scope>
    <source>
        <strain evidence="3 4">NBRC100155</strain>
    </source>
</reference>
<evidence type="ECO:0000313" key="4">
    <source>
        <dbReference type="Proteomes" id="UP000324022"/>
    </source>
</evidence>
<protein>
    <submittedName>
        <fullName evidence="3">Uncharacterized protein</fullName>
    </submittedName>
</protein>
<organism evidence="3 4">
    <name type="scientific">Ustilago trichophora</name>
    <dbReference type="NCBI Taxonomy" id="86804"/>
    <lineage>
        <taxon>Eukaryota</taxon>
        <taxon>Fungi</taxon>
        <taxon>Dikarya</taxon>
        <taxon>Basidiomycota</taxon>
        <taxon>Ustilaginomycotina</taxon>
        <taxon>Ustilaginomycetes</taxon>
        <taxon>Ustilaginales</taxon>
        <taxon>Ustilaginaceae</taxon>
        <taxon>Ustilago</taxon>
    </lineage>
</organism>
<feature type="chain" id="PRO_5023037325" evidence="2">
    <location>
        <begin position="22"/>
        <end position="170"/>
    </location>
</feature>
<evidence type="ECO:0000256" key="2">
    <source>
        <dbReference type="SAM" id="SignalP"/>
    </source>
</evidence>
<accession>A0A5C3E5H4</accession>
<feature type="region of interest" description="Disordered" evidence="1">
    <location>
        <begin position="148"/>
        <end position="170"/>
    </location>
</feature>
<dbReference type="EMBL" id="OOIN01000012">
    <property type="protein sequence ID" value="SPO25954.1"/>
    <property type="molecule type" value="Genomic_DNA"/>
</dbReference>
<sequence length="170" mass="19070">MKAFQLSLIYLLVAVASFVAAALPRFSEGIGAGIPTIDYLRSEASQGRFSTLLPRELWHDQMEWEGFLLRDGKRVVDDMYKNQAYLHGKDRILRAVTLQGDKYIEVDTLSSVKVHTFKALVNLFAHQKVEAIRAQQAAAAEAAAREEAEKRKQWGRNLSLGREGPGPSHF</sequence>
<dbReference type="AlphaFoldDB" id="A0A5C3E5H4"/>
<name>A0A5C3E5H4_9BASI</name>